<evidence type="ECO:0000259" key="2">
    <source>
        <dbReference type="Pfam" id="PF13946"/>
    </source>
</evidence>
<evidence type="ECO:0000256" key="1">
    <source>
        <dbReference type="SAM" id="SignalP"/>
    </source>
</evidence>
<dbReference type="RefSeq" id="WP_161044298.1">
    <property type="nucleotide sequence ID" value="NZ_WWCS01000004.1"/>
</dbReference>
<comment type="caution">
    <text evidence="3">The sequence shown here is derived from an EMBL/GenBank/DDBJ whole genome shotgun (WGS) entry which is preliminary data.</text>
</comment>
<keyword evidence="4" id="KW-1185">Reference proteome</keyword>
<feature type="chain" id="PRO_5046599688" evidence="1">
    <location>
        <begin position="21"/>
        <end position="485"/>
    </location>
</feature>
<dbReference type="Proteomes" id="UP000466332">
    <property type="component" value="Unassembled WGS sequence"/>
</dbReference>
<evidence type="ECO:0000313" key="3">
    <source>
        <dbReference type="EMBL" id="MYN39181.1"/>
    </source>
</evidence>
<organism evidence="3 4">
    <name type="scientific">Duganella margarita</name>
    <dbReference type="NCBI Taxonomy" id="2692170"/>
    <lineage>
        <taxon>Bacteria</taxon>
        <taxon>Pseudomonadati</taxon>
        <taxon>Pseudomonadota</taxon>
        <taxon>Betaproteobacteria</taxon>
        <taxon>Burkholderiales</taxon>
        <taxon>Oxalobacteraceae</taxon>
        <taxon>Telluria group</taxon>
        <taxon>Duganella</taxon>
    </lineage>
</organism>
<dbReference type="EMBL" id="WWCS01000004">
    <property type="protein sequence ID" value="MYN39181.1"/>
    <property type="molecule type" value="Genomic_DNA"/>
</dbReference>
<protein>
    <submittedName>
        <fullName evidence="3">DUF4214 domain-containing protein</fullName>
    </submittedName>
</protein>
<feature type="signal peptide" evidence="1">
    <location>
        <begin position="1"/>
        <end position="20"/>
    </location>
</feature>
<dbReference type="SUPFAM" id="SSF49899">
    <property type="entry name" value="Concanavalin A-like lectins/glucanases"/>
    <property type="match status" value="1"/>
</dbReference>
<gene>
    <name evidence="3" type="ORF">GTP55_07335</name>
</gene>
<proteinExistence type="predicted"/>
<reference evidence="3 4" key="1">
    <citation type="submission" date="2019-12" db="EMBL/GenBank/DDBJ databases">
        <title>Novel species isolated from a subtropical stream in China.</title>
        <authorList>
            <person name="Lu H."/>
        </authorList>
    </citation>
    <scope>NUCLEOTIDE SEQUENCE [LARGE SCALE GENOMIC DNA]</scope>
    <source>
        <strain evidence="3 4">FT109W</strain>
    </source>
</reference>
<dbReference type="InterPro" id="IPR013319">
    <property type="entry name" value="GH11/12"/>
</dbReference>
<accession>A0ABW9WDM0</accession>
<dbReference type="Gene3D" id="1.10.3130.20">
    <property type="entry name" value="Phycobilisome linker domain"/>
    <property type="match status" value="1"/>
</dbReference>
<name>A0ABW9WDM0_9BURK</name>
<evidence type="ECO:0000313" key="4">
    <source>
        <dbReference type="Proteomes" id="UP000466332"/>
    </source>
</evidence>
<dbReference type="Gene3D" id="2.60.120.180">
    <property type="match status" value="1"/>
</dbReference>
<dbReference type="InterPro" id="IPR013320">
    <property type="entry name" value="ConA-like_dom_sf"/>
</dbReference>
<dbReference type="InterPro" id="IPR025282">
    <property type="entry name" value="DUF4214"/>
</dbReference>
<sequence>MKRIQIANLTLSLVVLAVLAACGGTTEDAPQKKNIAMGSLARESVASSSVISILGYRTDYAVTRSNDGVVTVTKKQTGEVSTYTGIQLIKFFDKYVSFDVDGPSGQIYRLYQAAFNRQPDLPGLGFWIWHNQNGLGMLDISADFIASDEFQKMYGPGVTNPTFVSLLYNNILHRDGEKAGVDWWVGNLNNGASQAGVLYGFSDSAENKTNLIATVANGFDYVPFDPSPSQSICKHTPADKPLVFAGYNVSTNEWNIVDAAGNLKPLPFVYTECATGKNLADNAISAAWNWSLPQADWRYPESATNTAGYVKAFPEIIYGRQLYGATSTGSVLPMLVSQVNLIVNHDATVESDGIDQNFIQGTYIATHDTNEWLSSVTVMLRPTKVCMEECGNPHKFIETAMIDGITYYVYMQVEMDEQKNIPRYNVELLVKEEHLHGSMKMKSINDYLISKGWLKPDNYMNSIEMGTEIISGTGKTTVSHFSVTQ</sequence>
<dbReference type="InterPro" id="IPR038255">
    <property type="entry name" value="PBS_linker_sf"/>
</dbReference>
<dbReference type="Pfam" id="PF13946">
    <property type="entry name" value="DUF4214"/>
    <property type="match status" value="1"/>
</dbReference>
<keyword evidence="1" id="KW-0732">Signal</keyword>
<dbReference type="PROSITE" id="PS51257">
    <property type="entry name" value="PROKAR_LIPOPROTEIN"/>
    <property type="match status" value="1"/>
</dbReference>
<feature type="domain" description="DUF4214" evidence="2">
    <location>
        <begin position="143"/>
        <end position="210"/>
    </location>
</feature>